<feature type="compositionally biased region" description="Polar residues" evidence="3">
    <location>
        <begin position="1"/>
        <end position="15"/>
    </location>
</feature>
<evidence type="ECO:0000256" key="2">
    <source>
        <dbReference type="ARBA" id="ARBA00023002"/>
    </source>
</evidence>
<keyword evidence="1" id="KW-0521">NADP</keyword>
<evidence type="ECO:0008006" key="6">
    <source>
        <dbReference type="Google" id="ProtNLM"/>
    </source>
</evidence>
<dbReference type="Gene3D" id="3.40.50.300">
    <property type="entry name" value="P-loop containing nucleotide triphosphate hydrolases"/>
    <property type="match status" value="1"/>
</dbReference>
<feature type="region of interest" description="Disordered" evidence="3">
    <location>
        <begin position="1"/>
        <end position="42"/>
    </location>
</feature>
<dbReference type="InterPro" id="IPR050838">
    <property type="entry name" value="Ketopantoate_reductase"/>
</dbReference>
<organism evidence="4 5">
    <name type="scientific">Cyclotella cryptica</name>
    <dbReference type="NCBI Taxonomy" id="29204"/>
    <lineage>
        <taxon>Eukaryota</taxon>
        <taxon>Sar</taxon>
        <taxon>Stramenopiles</taxon>
        <taxon>Ochrophyta</taxon>
        <taxon>Bacillariophyta</taxon>
        <taxon>Coscinodiscophyceae</taxon>
        <taxon>Thalassiosirophycidae</taxon>
        <taxon>Stephanodiscales</taxon>
        <taxon>Stephanodiscaceae</taxon>
        <taxon>Cyclotella</taxon>
    </lineage>
</organism>
<protein>
    <recommendedName>
        <fullName evidence="6">Sulfotransferase domain-containing protein</fullName>
    </recommendedName>
</protein>
<reference evidence="4 5" key="1">
    <citation type="journal article" date="2020" name="G3 (Bethesda)">
        <title>Improved Reference Genome for Cyclotella cryptica CCMP332, a Model for Cell Wall Morphogenesis, Salinity Adaptation, and Lipid Production in Diatoms (Bacillariophyta).</title>
        <authorList>
            <person name="Roberts W.R."/>
            <person name="Downey K.M."/>
            <person name="Ruck E.C."/>
            <person name="Traller J.C."/>
            <person name="Alverson A.J."/>
        </authorList>
    </citation>
    <scope>NUCLEOTIDE SEQUENCE [LARGE SCALE GENOMIC DNA]</scope>
    <source>
        <strain evidence="4 5">CCMP332</strain>
    </source>
</reference>
<feature type="compositionally biased region" description="Basic and acidic residues" evidence="3">
    <location>
        <begin position="21"/>
        <end position="30"/>
    </location>
</feature>
<name>A0ABD3QU87_9STRA</name>
<feature type="compositionally biased region" description="Polar residues" evidence="3">
    <location>
        <begin position="33"/>
        <end position="42"/>
    </location>
</feature>
<evidence type="ECO:0000313" key="5">
    <source>
        <dbReference type="Proteomes" id="UP001516023"/>
    </source>
</evidence>
<gene>
    <name evidence="4" type="ORF">HJC23_003426</name>
</gene>
<dbReference type="InterPro" id="IPR027417">
    <property type="entry name" value="P-loop_NTPase"/>
</dbReference>
<dbReference type="PANTHER" id="PTHR43765:SF2">
    <property type="entry name" value="2-DEHYDROPANTOATE 2-REDUCTASE"/>
    <property type="match status" value="1"/>
</dbReference>
<comment type="caution">
    <text evidence="4">The sequence shown here is derived from an EMBL/GenBank/DDBJ whole genome shotgun (WGS) entry which is preliminary data.</text>
</comment>
<keyword evidence="5" id="KW-1185">Reference proteome</keyword>
<dbReference type="EMBL" id="JABMIG020000015">
    <property type="protein sequence ID" value="KAL3803151.1"/>
    <property type="molecule type" value="Genomic_DNA"/>
</dbReference>
<proteinExistence type="predicted"/>
<keyword evidence="2" id="KW-0560">Oxidoreductase</keyword>
<accession>A0ABD3QU87</accession>
<evidence type="ECO:0000256" key="1">
    <source>
        <dbReference type="ARBA" id="ARBA00022857"/>
    </source>
</evidence>
<dbReference type="GO" id="GO:0016491">
    <property type="term" value="F:oxidoreductase activity"/>
    <property type="evidence" value="ECO:0007669"/>
    <property type="project" value="UniProtKB-KW"/>
</dbReference>
<dbReference type="PANTHER" id="PTHR43765">
    <property type="entry name" value="2-DEHYDROPANTOATE 2-REDUCTASE-RELATED"/>
    <property type="match status" value="1"/>
</dbReference>
<sequence>MHPLKQSNDSPQRRTASPRHLLQDQHEKFSPHSPLQSSPRATVTGASSVITSRRSPIILCMGLACLLTMEVSRWHRSETGSFMMSTIPPCENKNVWVSDASANNTRLDNDIAGRKDINTTDLDFAILGFPKTGTTFLIYALQQHPQVVMPPDGTAPYEFCQIHRKDGDQELRDWLNNSSSSFKPPGMPASVSLKRGIKCPTMVRAMNSIENLMKVSDATKLIVGVRHPVLWFQSFYNYRVYEKHTYPAIDPNPIPSPFTLNNQKEWRDVSTAYAKFDSYLKQLMKVPLSGKELNEMLATDAFWEKRTTPNPYKVFIYTSEQLNDKNATRQSTFRRQLQRYLDLETALVDFNTMPEMNKHDEVFPEYIDICNATYDRIRQSLLQSGKKSSEWILQKFIQSKDVFVGNRNYFVGHLKEWGVDPCKKRTRSNI</sequence>
<evidence type="ECO:0000313" key="4">
    <source>
        <dbReference type="EMBL" id="KAL3803151.1"/>
    </source>
</evidence>
<dbReference type="SUPFAM" id="SSF52540">
    <property type="entry name" value="P-loop containing nucleoside triphosphate hydrolases"/>
    <property type="match status" value="1"/>
</dbReference>
<dbReference type="Proteomes" id="UP001516023">
    <property type="component" value="Unassembled WGS sequence"/>
</dbReference>
<evidence type="ECO:0000256" key="3">
    <source>
        <dbReference type="SAM" id="MobiDB-lite"/>
    </source>
</evidence>
<dbReference type="AlphaFoldDB" id="A0ABD3QU87"/>